<keyword evidence="2" id="KW-0472">Membrane</keyword>
<evidence type="ECO:0000256" key="1">
    <source>
        <dbReference type="SAM" id="MobiDB-lite"/>
    </source>
</evidence>
<feature type="compositionally biased region" description="Polar residues" evidence="1">
    <location>
        <begin position="128"/>
        <end position="140"/>
    </location>
</feature>
<dbReference type="EMBL" id="ML976992">
    <property type="protein sequence ID" value="KAF1956326.1"/>
    <property type="molecule type" value="Genomic_DNA"/>
</dbReference>
<keyword evidence="4" id="KW-1185">Reference proteome</keyword>
<dbReference type="AlphaFoldDB" id="A0A6A5U014"/>
<dbReference type="OrthoDB" id="5227693at2759"/>
<feature type="region of interest" description="Disordered" evidence="1">
    <location>
        <begin position="116"/>
        <end position="158"/>
    </location>
</feature>
<dbReference type="Proteomes" id="UP000800035">
    <property type="component" value="Unassembled WGS sequence"/>
</dbReference>
<gene>
    <name evidence="3" type="ORF">CC80DRAFT_535663</name>
</gene>
<organism evidence="3 4">
    <name type="scientific">Byssothecium circinans</name>
    <dbReference type="NCBI Taxonomy" id="147558"/>
    <lineage>
        <taxon>Eukaryota</taxon>
        <taxon>Fungi</taxon>
        <taxon>Dikarya</taxon>
        <taxon>Ascomycota</taxon>
        <taxon>Pezizomycotina</taxon>
        <taxon>Dothideomycetes</taxon>
        <taxon>Pleosporomycetidae</taxon>
        <taxon>Pleosporales</taxon>
        <taxon>Massarineae</taxon>
        <taxon>Massarinaceae</taxon>
        <taxon>Byssothecium</taxon>
    </lineage>
</organism>
<feature type="transmembrane region" description="Helical" evidence="2">
    <location>
        <begin position="12"/>
        <end position="32"/>
    </location>
</feature>
<protein>
    <submittedName>
        <fullName evidence="3">Uncharacterized protein</fullName>
    </submittedName>
</protein>
<keyword evidence="2" id="KW-1133">Transmembrane helix</keyword>
<proteinExistence type="predicted"/>
<evidence type="ECO:0000313" key="3">
    <source>
        <dbReference type="EMBL" id="KAF1956326.1"/>
    </source>
</evidence>
<evidence type="ECO:0000256" key="2">
    <source>
        <dbReference type="SAM" id="Phobius"/>
    </source>
</evidence>
<accession>A0A6A5U014</accession>
<evidence type="ECO:0000313" key="4">
    <source>
        <dbReference type="Proteomes" id="UP000800035"/>
    </source>
</evidence>
<keyword evidence="2" id="KW-0812">Transmembrane</keyword>
<sequence length="605" mass="69385">MGDSDKGEVNVAIVALIISVIALIVTSNQLLAQVLSSAEGYRRCSESVIGVWHRLRNRKWRWSEFRFETLYVTPQIVLVTPREFQEYAEQHREVYAINSPRLAKEECAELDRTVHQEYRHHGRKKNKPQSTRPSAVSSHVNGDVEKDAASPKRQPNRKFQRSIVESDNIVSWLRLLQELHRLSVTYWPEDCPSCTAPNHIKNDTEITKTNWDAVYDEETWIDEVPTMARTDIAVIYRVWSWDLMPPDMIRPLAVVSVCDIILLAVRLGIHWRIIEPELGKMQANGNGYTISAIDVRGLGLVLRFTASGPHLYYPRLIPSRAVDKMVLGILPGDPDLVKFDFPMVNEQGEVTDVADPNGLLRRIYAIGTCAKEIGSENFNSYLTQSLTEILERLDKLKLLFMDHQHMFPLAGVMKRPYVYSASQIQKSKFMDDIREMFDWTTNYFIKEGFCYQRSAGLTGYVNLVASHCAIASIAAERSRAFIEQLEKGKSEHDMLKQYMEQYLPKDEHYRRDFEDGLSYTGVLAQVGLHDLATRYVELVIDKSLHRFYEIGEPNDGRTEAAWWVMQLRGFVWHLSTRGSNLAASQILGKPIPSSLYTNKTPVWIT</sequence>
<name>A0A6A5U014_9PLEO</name>
<reference evidence="3" key="1">
    <citation type="journal article" date="2020" name="Stud. Mycol.">
        <title>101 Dothideomycetes genomes: a test case for predicting lifestyles and emergence of pathogens.</title>
        <authorList>
            <person name="Haridas S."/>
            <person name="Albert R."/>
            <person name="Binder M."/>
            <person name="Bloem J."/>
            <person name="Labutti K."/>
            <person name="Salamov A."/>
            <person name="Andreopoulos B."/>
            <person name="Baker S."/>
            <person name="Barry K."/>
            <person name="Bills G."/>
            <person name="Bluhm B."/>
            <person name="Cannon C."/>
            <person name="Castanera R."/>
            <person name="Culley D."/>
            <person name="Daum C."/>
            <person name="Ezra D."/>
            <person name="Gonzalez J."/>
            <person name="Henrissat B."/>
            <person name="Kuo A."/>
            <person name="Liang C."/>
            <person name="Lipzen A."/>
            <person name="Lutzoni F."/>
            <person name="Magnuson J."/>
            <person name="Mondo S."/>
            <person name="Nolan M."/>
            <person name="Ohm R."/>
            <person name="Pangilinan J."/>
            <person name="Park H.-J."/>
            <person name="Ramirez L."/>
            <person name="Alfaro M."/>
            <person name="Sun H."/>
            <person name="Tritt A."/>
            <person name="Yoshinaga Y."/>
            <person name="Zwiers L.-H."/>
            <person name="Turgeon B."/>
            <person name="Goodwin S."/>
            <person name="Spatafora J."/>
            <person name="Crous P."/>
            <person name="Grigoriev I."/>
        </authorList>
    </citation>
    <scope>NUCLEOTIDE SEQUENCE</scope>
    <source>
        <strain evidence="3">CBS 675.92</strain>
    </source>
</reference>